<dbReference type="Proteomes" id="UP000286681">
    <property type="component" value="Unassembled WGS sequence"/>
</dbReference>
<sequence length="36" mass="4215">MGVAMASFSWSSQQFWSATPHEWWAMVEARIEANKR</sequence>
<dbReference type="AlphaFoldDB" id="A0AAJ4S2P7"/>
<name>A0AAJ4S2P7_9SPHN</name>
<dbReference type="RefSeq" id="WP_083629644.1">
    <property type="nucleotide sequence ID" value="NZ_CP018820.1"/>
</dbReference>
<accession>A0AAJ4S2P7</accession>
<comment type="caution">
    <text evidence="1">The sequence shown here is derived from an EMBL/GenBank/DDBJ whole genome shotgun (WGS) entry which is preliminary data.</text>
</comment>
<dbReference type="EMBL" id="QQWO01000009">
    <property type="protein sequence ID" value="RSV02568.1"/>
    <property type="molecule type" value="Genomic_DNA"/>
</dbReference>
<dbReference type="Pfam" id="PF09550">
    <property type="entry name" value="Phage_TAC_6"/>
    <property type="match status" value="1"/>
</dbReference>
<gene>
    <name evidence="1" type="ORF">CA257_11745</name>
</gene>
<protein>
    <submittedName>
        <fullName evidence="1">Phage tail assembly chaperone</fullName>
    </submittedName>
</protein>
<reference evidence="1 2" key="1">
    <citation type="submission" date="2018-07" db="EMBL/GenBank/DDBJ databases">
        <title>Genomic and Epidemiologic Investigation of an Indolent Hospital Outbreak.</title>
        <authorList>
            <person name="Johnson R.C."/>
            <person name="Deming C."/>
            <person name="Conlan S."/>
            <person name="Zellmer C.J."/>
            <person name="Michelin A.V."/>
            <person name="Lee-Lin S."/>
            <person name="Thomas P.J."/>
            <person name="Park M."/>
            <person name="Weingarten R.A."/>
            <person name="Less J."/>
            <person name="Dekker J.P."/>
            <person name="Frank K.M."/>
            <person name="Musser K.A."/>
            <person name="Mcquiston J.R."/>
            <person name="Henderson D.K."/>
            <person name="Lau A.F."/>
            <person name="Palmore T.N."/>
            <person name="Segre J.A."/>
        </authorList>
    </citation>
    <scope>NUCLEOTIDE SEQUENCE [LARGE SCALE GENOMIC DNA]</scope>
    <source>
        <strain evidence="1 2">SK-NIH.Env10_0317</strain>
    </source>
</reference>
<dbReference type="InterPro" id="IPR019056">
    <property type="entry name" value="Phage_TAC_6"/>
</dbReference>
<dbReference type="GeneID" id="44133647"/>
<proteinExistence type="predicted"/>
<evidence type="ECO:0000313" key="1">
    <source>
        <dbReference type="EMBL" id="RSV02568.1"/>
    </source>
</evidence>
<evidence type="ECO:0000313" key="2">
    <source>
        <dbReference type="Proteomes" id="UP000286681"/>
    </source>
</evidence>
<organism evidence="1 2">
    <name type="scientific">Sphingomonas koreensis</name>
    <dbReference type="NCBI Taxonomy" id="93064"/>
    <lineage>
        <taxon>Bacteria</taxon>
        <taxon>Pseudomonadati</taxon>
        <taxon>Pseudomonadota</taxon>
        <taxon>Alphaproteobacteria</taxon>
        <taxon>Sphingomonadales</taxon>
        <taxon>Sphingomonadaceae</taxon>
        <taxon>Sphingomonas</taxon>
    </lineage>
</organism>